<dbReference type="AlphaFoldDB" id="A0A0C2HTC8"/>
<sequence length="71" mass="7479">MANLWAKGSKLFFLAVIIGAAILGAFKAVYPAIATSEVLGVIVLVAVGLASALNYFWGRRQANRGAGQKKE</sequence>
<evidence type="ECO:0000313" key="3">
    <source>
        <dbReference type="Proteomes" id="UP000035068"/>
    </source>
</evidence>
<organism evidence="2 3">
    <name type="scientific">Geoalkalibacter ferrihydriticus DSM 17813</name>
    <dbReference type="NCBI Taxonomy" id="1121915"/>
    <lineage>
        <taxon>Bacteria</taxon>
        <taxon>Pseudomonadati</taxon>
        <taxon>Thermodesulfobacteriota</taxon>
        <taxon>Desulfuromonadia</taxon>
        <taxon>Desulfuromonadales</taxon>
        <taxon>Geoalkalibacteraceae</taxon>
        <taxon>Geoalkalibacter</taxon>
    </lineage>
</organism>
<keyword evidence="1" id="KW-0472">Membrane</keyword>
<protein>
    <submittedName>
        <fullName evidence="2">Uncharacterized protein</fullName>
    </submittedName>
</protein>
<feature type="transmembrane region" description="Helical" evidence="1">
    <location>
        <begin position="39"/>
        <end position="57"/>
    </location>
</feature>
<keyword evidence="1" id="KW-1133">Transmembrane helix</keyword>
<name>A0A0C2HTC8_9BACT</name>
<keyword evidence="1" id="KW-0812">Transmembrane</keyword>
<feature type="transmembrane region" description="Helical" evidence="1">
    <location>
        <begin position="12"/>
        <end position="33"/>
    </location>
</feature>
<evidence type="ECO:0000313" key="2">
    <source>
        <dbReference type="EMBL" id="KIH76057.1"/>
    </source>
</evidence>
<dbReference type="EMBL" id="JWJD01000005">
    <property type="protein sequence ID" value="KIH76057.1"/>
    <property type="molecule type" value="Genomic_DNA"/>
</dbReference>
<accession>A0A0C2HTC8</accession>
<proteinExistence type="predicted"/>
<keyword evidence="3" id="KW-1185">Reference proteome</keyword>
<evidence type="ECO:0000256" key="1">
    <source>
        <dbReference type="SAM" id="Phobius"/>
    </source>
</evidence>
<comment type="caution">
    <text evidence="2">The sequence shown here is derived from an EMBL/GenBank/DDBJ whole genome shotgun (WGS) entry which is preliminary data.</text>
</comment>
<reference evidence="2 3" key="1">
    <citation type="submission" date="2014-12" db="EMBL/GenBank/DDBJ databases">
        <title>Genomes of Geoalkalibacter ferrihydriticus and Geoalkalibacter subterraneus, two haloalkaliphilic metal-reducing members of the Geobacteraceae.</title>
        <authorList>
            <person name="Badalamenti J.P."/>
            <person name="Torres C.I."/>
            <person name="Krajmalnik-Brown R."/>
            <person name="Bond D.R."/>
        </authorList>
    </citation>
    <scope>NUCLEOTIDE SEQUENCE [LARGE SCALE GENOMIC DNA]</scope>
    <source>
        <strain evidence="2 3">DSM 17813</strain>
    </source>
</reference>
<dbReference type="RefSeq" id="WP_040100015.1">
    <property type="nucleotide sequence ID" value="NZ_JWJD01000005.1"/>
</dbReference>
<dbReference type="Proteomes" id="UP000035068">
    <property type="component" value="Unassembled WGS sequence"/>
</dbReference>
<gene>
    <name evidence="2" type="ORF">GFER_12415</name>
</gene>